<dbReference type="InterPro" id="IPR036225">
    <property type="entry name" value="SRP/SRP_N"/>
</dbReference>
<evidence type="ECO:0000256" key="7">
    <source>
        <dbReference type="ARBA" id="ARBA00022884"/>
    </source>
</evidence>
<dbReference type="AlphaFoldDB" id="A0AAE4VJC7"/>
<dbReference type="Proteomes" id="UP001289135">
    <property type="component" value="Unassembled WGS sequence"/>
</dbReference>
<dbReference type="EC" id="3.6.5.4" evidence="11"/>
<dbReference type="GO" id="GO:0005886">
    <property type="term" value="C:plasma membrane"/>
    <property type="evidence" value="ECO:0007669"/>
    <property type="project" value="UniProtKB-SubCell"/>
</dbReference>
<evidence type="ECO:0000256" key="8">
    <source>
        <dbReference type="ARBA" id="ARBA00023134"/>
    </source>
</evidence>
<dbReference type="GO" id="GO:0048500">
    <property type="term" value="C:signal recognition particle"/>
    <property type="evidence" value="ECO:0007669"/>
    <property type="project" value="InterPro"/>
</dbReference>
<keyword evidence="9" id="KW-0733">Signal recognition particle</keyword>
<evidence type="ECO:0000313" key="16">
    <source>
        <dbReference type="EMBL" id="MDZ5760851.1"/>
    </source>
</evidence>
<evidence type="ECO:0000256" key="12">
    <source>
        <dbReference type="ARBA" id="ARBA00048027"/>
    </source>
</evidence>
<dbReference type="SUPFAM" id="SSF47364">
    <property type="entry name" value="Domain of the SRP/SRP receptor G-proteins"/>
    <property type="match status" value="1"/>
</dbReference>
<protein>
    <recommendedName>
        <fullName evidence="11">signal-recognition-particle GTPase</fullName>
        <ecNumber evidence="11">3.6.5.4</ecNumber>
    </recommendedName>
</protein>
<dbReference type="GO" id="GO:0008312">
    <property type="term" value="F:7S RNA binding"/>
    <property type="evidence" value="ECO:0007669"/>
    <property type="project" value="InterPro"/>
</dbReference>
<dbReference type="PANTHER" id="PTHR11564">
    <property type="entry name" value="SIGNAL RECOGNITION PARTICLE 54K PROTEIN SRP54"/>
    <property type="match status" value="1"/>
</dbReference>
<dbReference type="InterPro" id="IPR003593">
    <property type="entry name" value="AAA+_ATPase"/>
</dbReference>
<feature type="domain" description="AAA+ ATPase" evidence="13">
    <location>
        <begin position="171"/>
        <end position="477"/>
    </location>
</feature>
<dbReference type="SUPFAM" id="SSF52540">
    <property type="entry name" value="P-loop containing nucleoside triphosphate hydrolases"/>
    <property type="match status" value="1"/>
</dbReference>
<name>A0AAE4VJC7_9RICK</name>
<dbReference type="Gene3D" id="1.10.260.30">
    <property type="entry name" value="Signal recognition particle, SRP54 subunit, M-domain"/>
    <property type="match status" value="1"/>
</dbReference>
<reference evidence="16" key="1">
    <citation type="submission" date="2023-02" db="EMBL/GenBank/DDBJ databases">
        <title>Host association and intracellularity evolved multiple times independently in the Rickettsiales.</title>
        <authorList>
            <person name="Castelli M."/>
            <person name="Nardi T."/>
            <person name="Gammuto L."/>
            <person name="Bellinzona G."/>
            <person name="Sabaneyeva E."/>
            <person name="Potekhin A."/>
            <person name="Serra V."/>
            <person name="Petroni G."/>
            <person name="Sassera D."/>
        </authorList>
    </citation>
    <scope>NUCLEOTIDE SEQUENCE</scope>
    <source>
        <strain evidence="16">USBL-36I1</strain>
    </source>
</reference>
<dbReference type="SMART" id="SM00382">
    <property type="entry name" value="AAA"/>
    <property type="match status" value="1"/>
</dbReference>
<dbReference type="Gene3D" id="1.20.120.140">
    <property type="entry name" value="Signal recognition particle SRP54, nucleotide-binding domain"/>
    <property type="match status" value="2"/>
</dbReference>
<keyword evidence="8" id="KW-0342">GTP-binding</keyword>
<dbReference type="InterPro" id="IPR000897">
    <property type="entry name" value="SRP54_GTPase_dom"/>
</dbReference>
<evidence type="ECO:0000256" key="9">
    <source>
        <dbReference type="ARBA" id="ARBA00023135"/>
    </source>
</evidence>
<evidence type="ECO:0000256" key="4">
    <source>
        <dbReference type="ARBA" id="ARBA00022490"/>
    </source>
</evidence>
<comment type="catalytic activity">
    <reaction evidence="12">
        <text>GTP + H2O = GDP + phosphate + H(+)</text>
        <dbReference type="Rhea" id="RHEA:19669"/>
        <dbReference type="ChEBI" id="CHEBI:15377"/>
        <dbReference type="ChEBI" id="CHEBI:15378"/>
        <dbReference type="ChEBI" id="CHEBI:37565"/>
        <dbReference type="ChEBI" id="CHEBI:43474"/>
        <dbReference type="ChEBI" id="CHEBI:58189"/>
        <dbReference type="EC" id="3.6.5.4"/>
    </reaction>
</comment>
<keyword evidence="6" id="KW-0378">Hydrolase</keyword>
<evidence type="ECO:0000313" key="17">
    <source>
        <dbReference type="Proteomes" id="UP001289135"/>
    </source>
</evidence>
<keyword evidence="17" id="KW-1185">Reference proteome</keyword>
<evidence type="ECO:0000256" key="2">
    <source>
        <dbReference type="ARBA" id="ARBA00004515"/>
    </source>
</evidence>
<dbReference type="InterPro" id="IPR042101">
    <property type="entry name" value="SRP54_N_sf"/>
</dbReference>
<dbReference type="SUPFAM" id="SSF47446">
    <property type="entry name" value="Signal peptide-binding domain"/>
    <property type="match status" value="1"/>
</dbReference>
<evidence type="ECO:0000256" key="10">
    <source>
        <dbReference type="ARBA" id="ARBA00023274"/>
    </source>
</evidence>
<evidence type="ECO:0000256" key="3">
    <source>
        <dbReference type="ARBA" id="ARBA00005450"/>
    </source>
</evidence>
<dbReference type="Gene3D" id="3.40.50.300">
    <property type="entry name" value="P-loop containing nucleotide triphosphate hydrolases"/>
    <property type="match status" value="1"/>
</dbReference>
<dbReference type="InterPro" id="IPR036891">
    <property type="entry name" value="Signal_recog_part_SRP54_M_sf"/>
</dbReference>
<evidence type="ECO:0000256" key="1">
    <source>
        <dbReference type="ARBA" id="ARBA00004496"/>
    </source>
</evidence>
<dbReference type="InterPro" id="IPR022941">
    <property type="entry name" value="SRP54"/>
</dbReference>
<evidence type="ECO:0000259" key="15">
    <source>
        <dbReference type="SMART" id="SM00963"/>
    </source>
</evidence>
<dbReference type="Pfam" id="PF02978">
    <property type="entry name" value="SRP_SPB"/>
    <property type="match status" value="1"/>
</dbReference>
<dbReference type="GO" id="GO:0006614">
    <property type="term" value="P:SRP-dependent cotranslational protein targeting to membrane"/>
    <property type="evidence" value="ECO:0007669"/>
    <property type="project" value="InterPro"/>
</dbReference>
<dbReference type="GO" id="GO:0005525">
    <property type="term" value="F:GTP binding"/>
    <property type="evidence" value="ECO:0007669"/>
    <property type="project" value="UniProtKB-KW"/>
</dbReference>
<evidence type="ECO:0000259" key="14">
    <source>
        <dbReference type="SMART" id="SM00962"/>
    </source>
</evidence>
<evidence type="ECO:0000256" key="6">
    <source>
        <dbReference type="ARBA" id="ARBA00022801"/>
    </source>
</evidence>
<dbReference type="SMART" id="SM00962">
    <property type="entry name" value="SRP54"/>
    <property type="match status" value="1"/>
</dbReference>
<accession>A0AAE4VJC7</accession>
<feature type="domain" description="SRP54-type proteins GTP-binding" evidence="14">
    <location>
        <begin position="172"/>
        <end position="368"/>
    </location>
</feature>
<evidence type="ECO:0000256" key="5">
    <source>
        <dbReference type="ARBA" id="ARBA00022741"/>
    </source>
</evidence>
<proteinExistence type="inferred from homology"/>
<comment type="caution">
    <text evidence="16">The sequence shown here is derived from an EMBL/GenBank/DDBJ whole genome shotgun (WGS) entry which is preliminary data.</text>
</comment>
<comment type="similarity">
    <text evidence="3">Belongs to the GTP-binding SRP family. SRP54 subfamily.</text>
</comment>
<dbReference type="PANTHER" id="PTHR11564:SF5">
    <property type="entry name" value="SIGNAL RECOGNITION PARTICLE SUBUNIT SRP54"/>
    <property type="match status" value="1"/>
</dbReference>
<dbReference type="RefSeq" id="WP_322498291.1">
    <property type="nucleotide sequence ID" value="NZ_JARGYU010000001.1"/>
</dbReference>
<sequence>MLSELTNKIVTAVKSFGKGKPTENQVDTILRNIRIALLESDVSLTVVKNLISSLKKKIDNKISDFGIVESEFIIESLHDEILMLLGGYEAVKNKYKKRKTSRNYVEQSSENEILEELDTENTKKTKIKHHPLNQISNFNKDLEDIVDKFSLASSDIKNEVEIPISKTENGSTPIIMMLGLQGSGKTTTTAKLAYYLSKTFNKKILVVCLDVYRPAAYKQLSILSKSGGYELIGNNDTNDINSILQEYFEFTEKNKYDFIIFDTAGRTVSDNKMMLELKNIYDTVHPTECLLVMDSLSGQSTVGVAQEFNSIIKLDGFILTRIDSDTRGGAALSLKACLNLPIKFIANGEKIEDLEIFNPERIASVIVGRGDIENIVKKTKENFKNINTEKLQKGRTDFNEILLQLQGIKKMGNFKGIASMLPAMSGITNKINQFDDNGEIDRMISIIKSMTKKERIYPPLVITSKTRRRRICIGSGRNNRDFDKLIKFYQKTKELISKISNMKDKSSMNKIINNLFKN</sequence>
<keyword evidence="5" id="KW-0547">Nucleotide-binding</keyword>
<dbReference type="InterPro" id="IPR004125">
    <property type="entry name" value="Signal_recog_particle_SRP54_M"/>
</dbReference>
<dbReference type="InterPro" id="IPR027417">
    <property type="entry name" value="P-loop_NTPase"/>
</dbReference>
<dbReference type="Pfam" id="PF02881">
    <property type="entry name" value="SRP54_N"/>
    <property type="match status" value="1"/>
</dbReference>
<gene>
    <name evidence="16" type="ORF">Lyticum_00001</name>
</gene>
<feature type="domain" description="Signal recognition particle SRP54 helical bundle" evidence="15">
    <location>
        <begin position="1"/>
        <end position="85"/>
    </location>
</feature>
<keyword evidence="4" id="KW-0963">Cytoplasm</keyword>
<dbReference type="SMART" id="SM00963">
    <property type="entry name" value="SRP54_N"/>
    <property type="match status" value="1"/>
</dbReference>
<comment type="subcellular location">
    <subcellularLocation>
        <location evidence="2">Cell inner membrane</location>
        <topology evidence="2">Peripheral membrane protein</topology>
        <orientation evidence="2">Cytoplasmic side</orientation>
    </subcellularLocation>
    <subcellularLocation>
        <location evidence="1">Cytoplasm</location>
    </subcellularLocation>
</comment>
<dbReference type="InterPro" id="IPR013822">
    <property type="entry name" value="Signal_recog_particl_SRP54_hlx"/>
</dbReference>
<keyword evidence="10" id="KW-0687">Ribonucleoprotein</keyword>
<dbReference type="GO" id="GO:0003924">
    <property type="term" value="F:GTPase activity"/>
    <property type="evidence" value="ECO:0007669"/>
    <property type="project" value="InterPro"/>
</dbReference>
<keyword evidence="7" id="KW-0694">RNA-binding</keyword>
<dbReference type="EMBL" id="JARGYU010000001">
    <property type="protein sequence ID" value="MDZ5760851.1"/>
    <property type="molecule type" value="Genomic_DNA"/>
</dbReference>
<evidence type="ECO:0000259" key="13">
    <source>
        <dbReference type="SMART" id="SM00382"/>
    </source>
</evidence>
<dbReference type="Pfam" id="PF00448">
    <property type="entry name" value="SRP54"/>
    <property type="match status" value="1"/>
</dbReference>
<evidence type="ECO:0000256" key="11">
    <source>
        <dbReference type="ARBA" id="ARBA00035672"/>
    </source>
</evidence>
<organism evidence="16 17">
    <name type="scientific">Lyticum sinuosum</name>
    <dbReference type="NCBI Taxonomy" id="1332059"/>
    <lineage>
        <taxon>Bacteria</taxon>
        <taxon>Pseudomonadati</taxon>
        <taxon>Pseudomonadota</taxon>
        <taxon>Alphaproteobacteria</taxon>
        <taxon>Rickettsiales</taxon>
        <taxon>Lyticum</taxon>
    </lineage>
</organism>